<reference evidence="1 2" key="1">
    <citation type="submission" date="2019-08" db="EMBL/GenBank/DDBJ databases">
        <title>Genome of Psychroserpens burtonensis ACAM 167.</title>
        <authorList>
            <person name="Bowman J.P."/>
        </authorList>
    </citation>
    <scope>NUCLEOTIDE SEQUENCE [LARGE SCALE GENOMIC DNA]</scope>
    <source>
        <strain evidence="1 2">ACAM 167</strain>
    </source>
</reference>
<dbReference type="AlphaFoldDB" id="A0A5C7BA64"/>
<dbReference type="RefSeq" id="WP_147231362.1">
    <property type="nucleotide sequence ID" value="NZ_VOSB01000007.1"/>
</dbReference>
<sequence>MSDRVTYANKEANSGDDATSKYYDADANQLKTVANSHADEIEALQAEIIASENPFYGRFTSLTLLEAAFPTGALNAWAVIDAGEGVSPQIAIWDNDAGEWELSITPINPIIYVNNVASLPSTGAANVFYITKDTYNIYVWESAAYHQTSITQSQPYNSFFVKAVQTSYSNDIASTNQILVEYTGADVTDFYFPSNFTDFLTRFEQLTTSQIQEIEFFNLTNRKLHKAVISAINTYTVNSIDYVKVTVANTIPVEFLSVNQNIILYLKNYDESATGGDVSGKQDVLAEGAFVDGDKTKIDHISVTQAVDLDQMETDIAALANGMVYKDDWDASAGTFPGSGSAQVGWFYNVSVPGTVDGVAFAIGDSVIAKVDDASTTAYASNWVKKDQTDAVQSVAGEVGTISKATLLAALSVEDGADVTDAANIEDAITSVAADTLTDASVLPFVKSLALAKVTWANIKATLKTYFDTLYPVKTQTDFISTLIASPADATYKLIVKAPYAGTITETTTESVSGTCTATFKINTTALGGTENSVSDTKTSQTHSSANVFSAGDDIVLTVSANSTCVDMSFTIKFNKTLA</sequence>
<dbReference type="OrthoDB" id="1375168at2"/>
<gene>
    <name evidence="1" type="ORF">ES692_06055</name>
</gene>
<organism evidence="1 2">
    <name type="scientific">Psychroserpens burtonensis</name>
    <dbReference type="NCBI Taxonomy" id="49278"/>
    <lineage>
        <taxon>Bacteria</taxon>
        <taxon>Pseudomonadati</taxon>
        <taxon>Bacteroidota</taxon>
        <taxon>Flavobacteriia</taxon>
        <taxon>Flavobacteriales</taxon>
        <taxon>Flavobacteriaceae</taxon>
        <taxon>Psychroserpens</taxon>
    </lineage>
</organism>
<proteinExistence type="predicted"/>
<name>A0A5C7BA64_9FLAO</name>
<accession>A0A5C7BA64</accession>
<evidence type="ECO:0000313" key="2">
    <source>
        <dbReference type="Proteomes" id="UP000321938"/>
    </source>
</evidence>
<comment type="caution">
    <text evidence="1">The sequence shown here is derived from an EMBL/GenBank/DDBJ whole genome shotgun (WGS) entry which is preliminary data.</text>
</comment>
<dbReference type="EMBL" id="VOSB01000007">
    <property type="protein sequence ID" value="TXE18604.1"/>
    <property type="molecule type" value="Genomic_DNA"/>
</dbReference>
<dbReference type="Proteomes" id="UP000321938">
    <property type="component" value="Unassembled WGS sequence"/>
</dbReference>
<protein>
    <submittedName>
        <fullName evidence="1">Uncharacterized protein</fullName>
    </submittedName>
</protein>
<evidence type="ECO:0000313" key="1">
    <source>
        <dbReference type="EMBL" id="TXE18604.1"/>
    </source>
</evidence>
<keyword evidence="2" id="KW-1185">Reference proteome</keyword>